<keyword evidence="5 7" id="KW-0687">Ribonucleoprotein</keyword>
<dbReference type="PRINTS" id="PR00062">
    <property type="entry name" value="RIBOSOMALL20"/>
</dbReference>
<dbReference type="Gene3D" id="1.10.1900.20">
    <property type="entry name" value="Ribosomal protein L20"/>
    <property type="match status" value="1"/>
</dbReference>
<evidence type="ECO:0000256" key="6">
    <source>
        <dbReference type="ARBA" id="ARBA00035172"/>
    </source>
</evidence>
<comment type="similarity">
    <text evidence="1 7 8">Belongs to the bacterial ribosomal protein bL20 family.</text>
</comment>
<evidence type="ECO:0000256" key="1">
    <source>
        <dbReference type="ARBA" id="ARBA00007698"/>
    </source>
</evidence>
<dbReference type="CDD" id="cd07026">
    <property type="entry name" value="Ribosomal_L20"/>
    <property type="match status" value="1"/>
</dbReference>
<dbReference type="GO" id="GO:0000027">
    <property type="term" value="P:ribosomal large subunit assembly"/>
    <property type="evidence" value="ECO:0007669"/>
    <property type="project" value="UniProtKB-UniRule"/>
</dbReference>
<reference evidence="9" key="1">
    <citation type="journal article" date="2021" name="Environ. Microbiol.">
        <title>Genomic characterization of three novel Desulfobacterota classes expand the metabolic and phylogenetic diversity of the phylum.</title>
        <authorList>
            <person name="Murphy C.L."/>
            <person name="Biggerstaff J."/>
            <person name="Eichhorn A."/>
            <person name="Ewing E."/>
            <person name="Shahan R."/>
            <person name="Soriano D."/>
            <person name="Stewart S."/>
            <person name="VanMol K."/>
            <person name="Walker R."/>
            <person name="Walters P."/>
            <person name="Elshahed M.S."/>
            <person name="Youssef N.H."/>
        </authorList>
    </citation>
    <scope>NUCLEOTIDE SEQUENCE</scope>
    <source>
        <strain evidence="9">Zod_Metabat.24</strain>
    </source>
</reference>
<organism evidence="9 10">
    <name type="scientific">Candidatus Zymogenus saltonus</name>
    <dbReference type="NCBI Taxonomy" id="2844893"/>
    <lineage>
        <taxon>Bacteria</taxon>
        <taxon>Deltaproteobacteria</taxon>
        <taxon>Candidatus Zymogenia</taxon>
        <taxon>Candidatus Zymogeniales</taxon>
        <taxon>Candidatus Zymogenaceae</taxon>
        <taxon>Candidatus Zymogenus</taxon>
    </lineage>
</organism>
<name>A0A9D8KGS3_9DELT</name>
<dbReference type="GO" id="GO:0019843">
    <property type="term" value="F:rRNA binding"/>
    <property type="evidence" value="ECO:0007669"/>
    <property type="project" value="UniProtKB-UniRule"/>
</dbReference>
<sequence length="121" mass="13934">MSRVTRGPESRKRRKKILKAAKGFVGGRKRGYRAAKETWQRALSYSYRDRRTRKRDMRRLWIVRINAAARLHDMSYSVFMNGLNKSGVEVDRKVLADIAVHDPNGFSKLVDLAKKSVGKNA</sequence>
<evidence type="ECO:0000256" key="4">
    <source>
        <dbReference type="ARBA" id="ARBA00022980"/>
    </source>
</evidence>
<dbReference type="FunFam" id="1.10.1900.20:FF:000001">
    <property type="entry name" value="50S ribosomal protein L20"/>
    <property type="match status" value="1"/>
</dbReference>
<dbReference type="NCBIfam" id="TIGR01032">
    <property type="entry name" value="rplT_bact"/>
    <property type="match status" value="1"/>
</dbReference>
<dbReference type="PANTHER" id="PTHR10986">
    <property type="entry name" value="39S RIBOSOMAL PROTEIN L20"/>
    <property type="match status" value="1"/>
</dbReference>
<evidence type="ECO:0000313" key="10">
    <source>
        <dbReference type="Proteomes" id="UP000809273"/>
    </source>
</evidence>
<keyword evidence="4 7" id="KW-0689">Ribosomal protein</keyword>
<dbReference type="EMBL" id="JAFGIX010000078">
    <property type="protein sequence ID" value="MBN1574404.1"/>
    <property type="molecule type" value="Genomic_DNA"/>
</dbReference>
<dbReference type="GO" id="GO:1990904">
    <property type="term" value="C:ribonucleoprotein complex"/>
    <property type="evidence" value="ECO:0007669"/>
    <property type="project" value="UniProtKB-KW"/>
</dbReference>
<accession>A0A9D8KGS3</accession>
<evidence type="ECO:0000313" key="9">
    <source>
        <dbReference type="EMBL" id="MBN1574404.1"/>
    </source>
</evidence>
<dbReference type="Gene3D" id="6.10.160.10">
    <property type="match status" value="1"/>
</dbReference>
<reference evidence="9" key="2">
    <citation type="submission" date="2021-01" db="EMBL/GenBank/DDBJ databases">
        <authorList>
            <person name="Hahn C.R."/>
            <person name="Youssef N.H."/>
            <person name="Elshahed M."/>
        </authorList>
    </citation>
    <scope>NUCLEOTIDE SEQUENCE</scope>
    <source>
        <strain evidence="9">Zod_Metabat.24</strain>
    </source>
</reference>
<dbReference type="PROSITE" id="PS00937">
    <property type="entry name" value="RIBOSOMAL_L20"/>
    <property type="match status" value="1"/>
</dbReference>
<keyword evidence="3 7" id="KW-0694">RNA-binding</keyword>
<dbReference type="GO" id="GO:0005840">
    <property type="term" value="C:ribosome"/>
    <property type="evidence" value="ECO:0007669"/>
    <property type="project" value="UniProtKB-KW"/>
</dbReference>
<gene>
    <name evidence="7 9" type="primary">rplT</name>
    <name evidence="9" type="ORF">JW984_14490</name>
</gene>
<dbReference type="Pfam" id="PF00453">
    <property type="entry name" value="Ribosomal_L20"/>
    <property type="match status" value="1"/>
</dbReference>
<evidence type="ECO:0000256" key="2">
    <source>
        <dbReference type="ARBA" id="ARBA00022730"/>
    </source>
</evidence>
<comment type="function">
    <text evidence="7 8">Binds directly to 23S ribosomal RNA and is necessary for the in vitro assembly process of the 50S ribosomal subunit. It is not involved in the protein synthesizing functions of that subunit.</text>
</comment>
<dbReference type="HAMAP" id="MF_00382">
    <property type="entry name" value="Ribosomal_bL20"/>
    <property type="match status" value="1"/>
</dbReference>
<dbReference type="InterPro" id="IPR005813">
    <property type="entry name" value="Ribosomal_bL20"/>
</dbReference>
<evidence type="ECO:0000256" key="3">
    <source>
        <dbReference type="ARBA" id="ARBA00022884"/>
    </source>
</evidence>
<evidence type="ECO:0000256" key="7">
    <source>
        <dbReference type="HAMAP-Rule" id="MF_00382"/>
    </source>
</evidence>
<evidence type="ECO:0000256" key="8">
    <source>
        <dbReference type="RuleBase" id="RU000560"/>
    </source>
</evidence>
<comment type="caution">
    <text evidence="9">The sequence shown here is derived from an EMBL/GenBank/DDBJ whole genome shotgun (WGS) entry which is preliminary data.</text>
</comment>
<dbReference type="AlphaFoldDB" id="A0A9D8KGS3"/>
<dbReference type="GO" id="GO:0006412">
    <property type="term" value="P:translation"/>
    <property type="evidence" value="ECO:0007669"/>
    <property type="project" value="InterPro"/>
</dbReference>
<dbReference type="InterPro" id="IPR035566">
    <property type="entry name" value="Ribosomal_protein_bL20_C"/>
</dbReference>
<protein>
    <recommendedName>
        <fullName evidence="6 7">Large ribosomal subunit protein bL20</fullName>
    </recommendedName>
</protein>
<dbReference type="Proteomes" id="UP000809273">
    <property type="component" value="Unassembled WGS sequence"/>
</dbReference>
<dbReference type="GO" id="GO:0003735">
    <property type="term" value="F:structural constituent of ribosome"/>
    <property type="evidence" value="ECO:0007669"/>
    <property type="project" value="InterPro"/>
</dbReference>
<dbReference type="SUPFAM" id="SSF74731">
    <property type="entry name" value="Ribosomal protein L20"/>
    <property type="match status" value="1"/>
</dbReference>
<keyword evidence="2 7" id="KW-0699">rRNA-binding</keyword>
<evidence type="ECO:0000256" key="5">
    <source>
        <dbReference type="ARBA" id="ARBA00023274"/>
    </source>
</evidence>
<proteinExistence type="inferred from homology"/>
<dbReference type="InterPro" id="IPR049946">
    <property type="entry name" value="RIBOSOMAL_L20_CS"/>
</dbReference>